<organism evidence="1 2">
    <name type="scientific">Pristionchus entomophagus</name>
    <dbReference type="NCBI Taxonomy" id="358040"/>
    <lineage>
        <taxon>Eukaryota</taxon>
        <taxon>Metazoa</taxon>
        <taxon>Ecdysozoa</taxon>
        <taxon>Nematoda</taxon>
        <taxon>Chromadorea</taxon>
        <taxon>Rhabditida</taxon>
        <taxon>Rhabditina</taxon>
        <taxon>Diplogasteromorpha</taxon>
        <taxon>Diplogasteroidea</taxon>
        <taxon>Neodiplogasteridae</taxon>
        <taxon>Pristionchus</taxon>
    </lineage>
</organism>
<keyword evidence="2" id="KW-1185">Reference proteome</keyword>
<evidence type="ECO:0008006" key="3">
    <source>
        <dbReference type="Google" id="ProtNLM"/>
    </source>
</evidence>
<reference evidence="1" key="1">
    <citation type="submission" date="2023-10" db="EMBL/GenBank/DDBJ databases">
        <title>Genome assembly of Pristionchus species.</title>
        <authorList>
            <person name="Yoshida K."/>
            <person name="Sommer R.J."/>
        </authorList>
    </citation>
    <scope>NUCLEOTIDE SEQUENCE</scope>
    <source>
        <strain evidence="1">RS0144</strain>
    </source>
</reference>
<gene>
    <name evidence="1" type="ORF">PENTCL1PPCAC_24269</name>
</gene>
<evidence type="ECO:0000313" key="1">
    <source>
        <dbReference type="EMBL" id="GMT02095.1"/>
    </source>
</evidence>
<sequence length="124" mass="14513">FLQFLLAIVPNHQFLVEINFLTTQLPHCTQRLCCFTQRHFIRFICAYILRIVESFQLSESITRPFQLSLQFIPAFLLRFVVCLDIVNVIESALGCLSTLFVFTRSTIRALKQSLQRGHFLLQFD</sequence>
<comment type="caution">
    <text evidence="1">The sequence shown here is derived from an EMBL/GenBank/DDBJ whole genome shotgun (WGS) entry which is preliminary data.</text>
</comment>
<dbReference type="Proteomes" id="UP001432027">
    <property type="component" value="Unassembled WGS sequence"/>
</dbReference>
<dbReference type="EMBL" id="BTSX01000005">
    <property type="protein sequence ID" value="GMT02095.1"/>
    <property type="molecule type" value="Genomic_DNA"/>
</dbReference>
<dbReference type="AlphaFoldDB" id="A0AAV5U6R8"/>
<evidence type="ECO:0000313" key="2">
    <source>
        <dbReference type="Proteomes" id="UP001432027"/>
    </source>
</evidence>
<proteinExistence type="predicted"/>
<feature type="non-terminal residue" evidence="1">
    <location>
        <position position="124"/>
    </location>
</feature>
<protein>
    <recommendedName>
        <fullName evidence="3">G protein-coupled receptor</fullName>
    </recommendedName>
</protein>
<accession>A0AAV5U6R8</accession>
<name>A0AAV5U6R8_9BILA</name>
<feature type="non-terminal residue" evidence="1">
    <location>
        <position position="1"/>
    </location>
</feature>